<organism evidence="1 2">
    <name type="scientific">Nitrospirillum iridis</name>
    <dbReference type="NCBI Taxonomy" id="765888"/>
    <lineage>
        <taxon>Bacteria</taxon>
        <taxon>Pseudomonadati</taxon>
        <taxon>Pseudomonadota</taxon>
        <taxon>Alphaproteobacteria</taxon>
        <taxon>Rhodospirillales</taxon>
        <taxon>Azospirillaceae</taxon>
        <taxon>Nitrospirillum</taxon>
    </lineage>
</organism>
<evidence type="ECO:0000313" key="2">
    <source>
        <dbReference type="Proteomes" id="UP000539175"/>
    </source>
</evidence>
<reference evidence="1 2" key="1">
    <citation type="submission" date="2020-08" db="EMBL/GenBank/DDBJ databases">
        <title>Genomic Encyclopedia of Type Strains, Phase IV (KMG-IV): sequencing the most valuable type-strain genomes for metagenomic binning, comparative biology and taxonomic classification.</title>
        <authorList>
            <person name="Goeker M."/>
        </authorList>
    </citation>
    <scope>NUCLEOTIDE SEQUENCE [LARGE SCALE GENOMIC DNA]</scope>
    <source>
        <strain evidence="1 2">DSM 22198</strain>
    </source>
</reference>
<keyword evidence="2" id="KW-1185">Reference proteome</keyword>
<comment type="caution">
    <text evidence="1">The sequence shown here is derived from an EMBL/GenBank/DDBJ whole genome shotgun (WGS) entry which is preliminary data.</text>
</comment>
<sequence>MMMSLMDAVTGTMDHTPEFGPGEHLLVWALRRMVKGKDYGPLVGREFTDTCGEDGREVLATLHTFLLALIHICRRELSIGHPGCPSLTGDERQVLMLVAAAQNGREAQFDAQLRWLAAEDDRPTLAMTARALASALSHNRLTLTPPASQLPTTCEREALSA</sequence>
<accession>A0A7X0AZD4</accession>
<dbReference type="AlphaFoldDB" id="A0A7X0AZD4"/>
<proteinExistence type="predicted"/>
<dbReference type="RefSeq" id="WP_184802862.1">
    <property type="nucleotide sequence ID" value="NZ_JACIIZ010000010.1"/>
</dbReference>
<evidence type="ECO:0000313" key="1">
    <source>
        <dbReference type="EMBL" id="MBB6252933.1"/>
    </source>
</evidence>
<dbReference type="EMBL" id="JACIIZ010000010">
    <property type="protein sequence ID" value="MBB6252933.1"/>
    <property type="molecule type" value="Genomic_DNA"/>
</dbReference>
<name>A0A7X0AZD4_9PROT</name>
<gene>
    <name evidence="1" type="ORF">FHS74_003502</name>
</gene>
<dbReference type="Proteomes" id="UP000539175">
    <property type="component" value="Unassembled WGS sequence"/>
</dbReference>
<protein>
    <submittedName>
        <fullName evidence="1">Uncharacterized protein</fullName>
    </submittedName>
</protein>